<gene>
    <name evidence="1" type="ORF">VNO77_24353</name>
</gene>
<keyword evidence="2" id="KW-1185">Reference proteome</keyword>
<accession>A0AAN9QCJ3</accession>
<protein>
    <submittedName>
        <fullName evidence="1">Uncharacterized protein</fullName>
    </submittedName>
</protein>
<dbReference type="EMBL" id="JAYMYQ010000005">
    <property type="protein sequence ID" value="KAK7330167.1"/>
    <property type="molecule type" value="Genomic_DNA"/>
</dbReference>
<name>A0AAN9QCJ3_CANGL</name>
<dbReference type="Proteomes" id="UP001367508">
    <property type="component" value="Unassembled WGS sequence"/>
</dbReference>
<dbReference type="AlphaFoldDB" id="A0AAN9QCJ3"/>
<comment type="caution">
    <text evidence="1">The sequence shown here is derived from an EMBL/GenBank/DDBJ whole genome shotgun (WGS) entry which is preliminary data.</text>
</comment>
<reference evidence="1 2" key="1">
    <citation type="submission" date="2024-01" db="EMBL/GenBank/DDBJ databases">
        <title>The genomes of 5 underutilized Papilionoideae crops provide insights into root nodulation and disease resistanc.</title>
        <authorList>
            <person name="Jiang F."/>
        </authorList>
    </citation>
    <scope>NUCLEOTIDE SEQUENCE [LARGE SCALE GENOMIC DNA]</scope>
    <source>
        <strain evidence="1">LVBAO_FW01</strain>
        <tissue evidence="1">Leaves</tissue>
    </source>
</reference>
<evidence type="ECO:0000313" key="1">
    <source>
        <dbReference type="EMBL" id="KAK7330167.1"/>
    </source>
</evidence>
<evidence type="ECO:0000313" key="2">
    <source>
        <dbReference type="Proteomes" id="UP001367508"/>
    </source>
</evidence>
<sequence length="99" mass="11235">MTGPISAGTCGLVYFFWDCQGELLWRLSQHLPLIQFSIDMAKDKPRIRLSTLLFDLERCLQNPPNLGSLKRSIDIDCHLLWLGRDSGNQAGLAILRPHM</sequence>
<proteinExistence type="predicted"/>
<organism evidence="1 2">
    <name type="scientific">Canavalia gladiata</name>
    <name type="common">Sword bean</name>
    <name type="synonym">Dolichos gladiatus</name>
    <dbReference type="NCBI Taxonomy" id="3824"/>
    <lineage>
        <taxon>Eukaryota</taxon>
        <taxon>Viridiplantae</taxon>
        <taxon>Streptophyta</taxon>
        <taxon>Embryophyta</taxon>
        <taxon>Tracheophyta</taxon>
        <taxon>Spermatophyta</taxon>
        <taxon>Magnoliopsida</taxon>
        <taxon>eudicotyledons</taxon>
        <taxon>Gunneridae</taxon>
        <taxon>Pentapetalae</taxon>
        <taxon>rosids</taxon>
        <taxon>fabids</taxon>
        <taxon>Fabales</taxon>
        <taxon>Fabaceae</taxon>
        <taxon>Papilionoideae</taxon>
        <taxon>50 kb inversion clade</taxon>
        <taxon>NPAAA clade</taxon>
        <taxon>indigoferoid/millettioid clade</taxon>
        <taxon>Phaseoleae</taxon>
        <taxon>Canavalia</taxon>
    </lineage>
</organism>